<accession>A0AAD4PWG5</accession>
<organism evidence="1 2">
    <name type="scientific">Talaromyces proteolyticus</name>
    <dbReference type="NCBI Taxonomy" id="1131652"/>
    <lineage>
        <taxon>Eukaryota</taxon>
        <taxon>Fungi</taxon>
        <taxon>Dikarya</taxon>
        <taxon>Ascomycota</taxon>
        <taxon>Pezizomycotina</taxon>
        <taxon>Eurotiomycetes</taxon>
        <taxon>Eurotiomycetidae</taxon>
        <taxon>Eurotiales</taxon>
        <taxon>Trichocomaceae</taxon>
        <taxon>Talaromyces</taxon>
        <taxon>Talaromyces sect. Bacilispori</taxon>
    </lineage>
</organism>
<proteinExistence type="predicted"/>
<dbReference type="RefSeq" id="XP_046070207.1">
    <property type="nucleotide sequence ID" value="XM_046216482.1"/>
</dbReference>
<protein>
    <submittedName>
        <fullName evidence="1">Uncharacterized protein</fullName>
    </submittedName>
</protein>
<gene>
    <name evidence="1" type="ORF">BGW36DRAFT_382044</name>
</gene>
<reference evidence="1" key="1">
    <citation type="submission" date="2021-12" db="EMBL/GenBank/DDBJ databases">
        <title>Convergent genome expansion in fungi linked to evolution of root-endophyte symbiosis.</title>
        <authorList>
            <consortium name="DOE Joint Genome Institute"/>
            <person name="Ke Y.-H."/>
            <person name="Bonito G."/>
            <person name="Liao H.-L."/>
            <person name="Looney B."/>
            <person name="Rojas-Flechas A."/>
            <person name="Nash J."/>
            <person name="Hameed K."/>
            <person name="Schadt C."/>
            <person name="Martin F."/>
            <person name="Crous P.W."/>
            <person name="Miettinen O."/>
            <person name="Magnuson J.K."/>
            <person name="Labbe J."/>
            <person name="Jacobson D."/>
            <person name="Doktycz M.J."/>
            <person name="Veneault-Fourrey C."/>
            <person name="Kuo A."/>
            <person name="Mondo S."/>
            <person name="Calhoun S."/>
            <person name="Riley R."/>
            <person name="Ohm R."/>
            <person name="LaButti K."/>
            <person name="Andreopoulos B."/>
            <person name="Pangilinan J."/>
            <person name="Nolan M."/>
            <person name="Tritt A."/>
            <person name="Clum A."/>
            <person name="Lipzen A."/>
            <person name="Daum C."/>
            <person name="Barry K."/>
            <person name="Grigoriev I.V."/>
            <person name="Vilgalys R."/>
        </authorList>
    </citation>
    <scope>NUCLEOTIDE SEQUENCE</scope>
    <source>
        <strain evidence="1">PMI_201</strain>
    </source>
</reference>
<evidence type="ECO:0000313" key="1">
    <source>
        <dbReference type="EMBL" id="KAH8695065.1"/>
    </source>
</evidence>
<dbReference type="Proteomes" id="UP001201262">
    <property type="component" value="Unassembled WGS sequence"/>
</dbReference>
<sequence>MPNDQLSMQIKTIDSTNDCLFSFSFSYFDQTVDVRSLTNSQLGWNGRRVAWVCAQM</sequence>
<dbReference type="AlphaFoldDB" id="A0AAD4PWG5"/>
<dbReference type="GeneID" id="70246769"/>
<evidence type="ECO:0000313" key="2">
    <source>
        <dbReference type="Proteomes" id="UP001201262"/>
    </source>
</evidence>
<dbReference type="EMBL" id="JAJTJA010000008">
    <property type="protein sequence ID" value="KAH8695065.1"/>
    <property type="molecule type" value="Genomic_DNA"/>
</dbReference>
<name>A0AAD4PWG5_9EURO</name>
<comment type="caution">
    <text evidence="1">The sequence shown here is derived from an EMBL/GenBank/DDBJ whole genome shotgun (WGS) entry which is preliminary data.</text>
</comment>
<keyword evidence="2" id="KW-1185">Reference proteome</keyword>